<dbReference type="Proteomes" id="UP000249341">
    <property type="component" value="Unassembled WGS sequence"/>
</dbReference>
<dbReference type="AlphaFoldDB" id="A0A327Z3Q8"/>
<keyword evidence="2" id="KW-1185">Reference proteome</keyword>
<dbReference type="EMBL" id="QLMJ01000017">
    <property type="protein sequence ID" value="RAK29853.1"/>
    <property type="molecule type" value="Genomic_DNA"/>
</dbReference>
<sequence>MSNETWHDDDHLFASLTKALHEAEAVPPSFVESGKAVFAWSTIDAELADLTYDSELFAPELVDAVRSQDASLRALTYATAELTIELEITGDAVLGQILPPQPGAVTIYVSIGPESEAPIDEMGFFAVRPVPRSAFRLRCATTSGLDIKTGFIAPPNSPHR</sequence>
<proteinExistence type="predicted"/>
<comment type="caution">
    <text evidence="1">The sequence shown here is derived from an EMBL/GenBank/DDBJ whole genome shotgun (WGS) entry which is preliminary data.</text>
</comment>
<evidence type="ECO:0000313" key="2">
    <source>
        <dbReference type="Proteomes" id="UP000249341"/>
    </source>
</evidence>
<evidence type="ECO:0000313" key="1">
    <source>
        <dbReference type="EMBL" id="RAK29853.1"/>
    </source>
</evidence>
<protein>
    <submittedName>
        <fullName evidence="1">Uncharacterized protein</fullName>
    </submittedName>
</protein>
<organism evidence="1 2">
    <name type="scientific">Actinoplanes lutulentus</name>
    <dbReference type="NCBI Taxonomy" id="1287878"/>
    <lineage>
        <taxon>Bacteria</taxon>
        <taxon>Bacillati</taxon>
        <taxon>Actinomycetota</taxon>
        <taxon>Actinomycetes</taxon>
        <taxon>Micromonosporales</taxon>
        <taxon>Micromonosporaceae</taxon>
        <taxon>Actinoplanes</taxon>
    </lineage>
</organism>
<reference evidence="1 2" key="1">
    <citation type="submission" date="2018-06" db="EMBL/GenBank/DDBJ databases">
        <title>Genomic Encyclopedia of Type Strains, Phase III (KMG-III): the genomes of soil and plant-associated and newly described type strains.</title>
        <authorList>
            <person name="Whitman W."/>
        </authorList>
    </citation>
    <scope>NUCLEOTIDE SEQUENCE [LARGE SCALE GENOMIC DNA]</scope>
    <source>
        <strain evidence="1 2">CGMCC 4.7090</strain>
    </source>
</reference>
<name>A0A327Z3Q8_9ACTN</name>
<gene>
    <name evidence="1" type="ORF">B0I29_117179</name>
</gene>
<accession>A0A327Z3Q8</accession>
<dbReference type="RefSeq" id="WP_111652803.1">
    <property type="nucleotide sequence ID" value="NZ_JACHWI010000008.1"/>
</dbReference>
<dbReference type="OrthoDB" id="5193241at2"/>